<dbReference type="Proteomes" id="UP000006294">
    <property type="component" value="Chromosome"/>
</dbReference>
<dbReference type="STRING" id="698758.AXY_07570"/>
<dbReference type="HOGENOM" id="CLU_2535209_0_0_9"/>
<protein>
    <submittedName>
        <fullName evidence="2">Uncharacterized protein</fullName>
    </submittedName>
</protein>
<keyword evidence="1" id="KW-0812">Transmembrane</keyword>
<name>K0IWX6_AMPXN</name>
<feature type="transmembrane region" description="Helical" evidence="1">
    <location>
        <begin position="51"/>
        <end position="75"/>
    </location>
</feature>
<feature type="transmembrane region" description="Helical" evidence="1">
    <location>
        <begin position="29"/>
        <end position="45"/>
    </location>
</feature>
<keyword evidence="3" id="KW-1185">Reference proteome</keyword>
<sequence length="83" mass="9583">MNSLLLIIVLIISIYQLINKFINKEKYSIFSFMVATSCVIISNLPNTNIEIVISIISGIFYIFYMLDFFVITPLLSRIRNSKV</sequence>
<evidence type="ECO:0000256" key="1">
    <source>
        <dbReference type="SAM" id="Phobius"/>
    </source>
</evidence>
<proteinExistence type="predicted"/>
<dbReference type="EMBL" id="AP012050">
    <property type="protein sequence ID" value="BAM46889.1"/>
    <property type="molecule type" value="Genomic_DNA"/>
</dbReference>
<accession>K0IWX6</accession>
<evidence type="ECO:0000313" key="2">
    <source>
        <dbReference type="EMBL" id="BAM46889.1"/>
    </source>
</evidence>
<keyword evidence="1" id="KW-1133">Transmembrane helix</keyword>
<dbReference type="KEGG" id="axl:AXY_07570"/>
<feature type="transmembrane region" description="Helical" evidence="1">
    <location>
        <begin position="6"/>
        <end position="22"/>
    </location>
</feature>
<reference evidence="2 3" key="1">
    <citation type="submission" date="2011-01" db="EMBL/GenBank/DDBJ databases">
        <title>Whole genome sequence of Amphibacillus xylinus NBRC 15112.</title>
        <authorList>
            <person name="Nakazawa H."/>
            <person name="Katano Y."/>
            <person name="Nakamura S."/>
            <person name="Sasagawa M."/>
            <person name="Fukada J."/>
            <person name="Arai T."/>
            <person name="Sasakura N."/>
            <person name="Mochizuki D."/>
            <person name="Hosoyama A."/>
            <person name="Harada K."/>
            <person name="Horikawa H."/>
            <person name="Kato Y."/>
            <person name="Harada T."/>
            <person name="Sasaki K."/>
            <person name="Sekiguchi M."/>
            <person name="Hodoyama M."/>
            <person name="Nishiko R."/>
            <person name="Narita H."/>
            <person name="Hanamaki A."/>
            <person name="Hata C."/>
            <person name="Konno Y."/>
            <person name="Niimura Y."/>
            <person name="Yamazaki S."/>
            <person name="Fujita N."/>
        </authorList>
    </citation>
    <scope>NUCLEOTIDE SEQUENCE [LARGE SCALE GENOMIC DNA]</scope>
    <source>
        <strain evidence="3">ATCC 51415 / DSM 6626 / JCM 7361 / LMG 17667 / NBRC 15112 / Ep01</strain>
    </source>
</reference>
<keyword evidence="1" id="KW-0472">Membrane</keyword>
<evidence type="ECO:0000313" key="3">
    <source>
        <dbReference type="Proteomes" id="UP000006294"/>
    </source>
</evidence>
<dbReference type="AlphaFoldDB" id="K0IWX6"/>
<organism evidence="2 3">
    <name type="scientific">Amphibacillus xylanus (strain ATCC 51415 / DSM 6626 / JCM 7361 / LMG 17667 / NBRC 15112 / Ep01)</name>
    <dbReference type="NCBI Taxonomy" id="698758"/>
    <lineage>
        <taxon>Bacteria</taxon>
        <taxon>Bacillati</taxon>
        <taxon>Bacillota</taxon>
        <taxon>Bacilli</taxon>
        <taxon>Bacillales</taxon>
        <taxon>Bacillaceae</taxon>
        <taxon>Amphibacillus</taxon>
    </lineage>
</organism>
<gene>
    <name evidence="2" type="ordered locus">AXY_07570</name>
</gene>